<evidence type="ECO:0000313" key="1">
    <source>
        <dbReference type="EMBL" id="KFM80484.1"/>
    </source>
</evidence>
<sequence>MDPDFTDTEVREAMNKLAKGKAPGLDGLNLEILIELERIVPSALRTIFNKCLNMGHFPTAWKRA</sequence>
<organism evidence="1 2">
    <name type="scientific">Stegodyphus mimosarum</name>
    <name type="common">African social velvet spider</name>
    <dbReference type="NCBI Taxonomy" id="407821"/>
    <lineage>
        <taxon>Eukaryota</taxon>
        <taxon>Metazoa</taxon>
        <taxon>Ecdysozoa</taxon>
        <taxon>Arthropoda</taxon>
        <taxon>Chelicerata</taxon>
        <taxon>Arachnida</taxon>
        <taxon>Araneae</taxon>
        <taxon>Araneomorphae</taxon>
        <taxon>Entelegynae</taxon>
        <taxon>Eresoidea</taxon>
        <taxon>Eresidae</taxon>
        <taxon>Stegodyphus</taxon>
    </lineage>
</organism>
<reference evidence="1 2" key="1">
    <citation type="submission" date="2013-11" db="EMBL/GenBank/DDBJ databases">
        <title>Genome sequencing of Stegodyphus mimosarum.</title>
        <authorList>
            <person name="Bechsgaard J."/>
        </authorList>
    </citation>
    <scope>NUCLEOTIDE SEQUENCE [LARGE SCALE GENOMIC DNA]</scope>
</reference>
<accession>A0A087USZ5</accession>
<gene>
    <name evidence="1" type="ORF">X975_08803</name>
</gene>
<dbReference type="OrthoDB" id="6436764at2759"/>
<name>A0A087USZ5_STEMI</name>
<feature type="non-terminal residue" evidence="1">
    <location>
        <position position="64"/>
    </location>
</feature>
<evidence type="ECO:0000313" key="2">
    <source>
        <dbReference type="Proteomes" id="UP000054359"/>
    </source>
</evidence>
<dbReference type="Proteomes" id="UP000054359">
    <property type="component" value="Unassembled WGS sequence"/>
</dbReference>
<dbReference type="AlphaFoldDB" id="A0A087USZ5"/>
<protein>
    <recommendedName>
        <fullName evidence="3">RNA-directed DNA polymerase from mobile element jockey</fullName>
    </recommendedName>
</protein>
<proteinExistence type="predicted"/>
<dbReference type="OMA" id="TASINAW"/>
<keyword evidence="2" id="KW-1185">Reference proteome</keyword>
<evidence type="ECO:0008006" key="3">
    <source>
        <dbReference type="Google" id="ProtNLM"/>
    </source>
</evidence>
<dbReference type="EMBL" id="KK121445">
    <property type="protein sequence ID" value="KFM80484.1"/>
    <property type="molecule type" value="Genomic_DNA"/>
</dbReference>